<feature type="compositionally biased region" description="Basic residues" evidence="1">
    <location>
        <begin position="209"/>
        <end position="226"/>
    </location>
</feature>
<dbReference type="RefSeq" id="XP_035339259.1">
    <property type="nucleotide sequence ID" value="XM_035483366.1"/>
</dbReference>
<accession>A0A7H8QGI0</accession>
<feature type="compositionally biased region" description="Polar residues" evidence="1">
    <location>
        <begin position="689"/>
        <end position="713"/>
    </location>
</feature>
<evidence type="ECO:0000313" key="2">
    <source>
        <dbReference type="EMBL" id="QKX53080.1"/>
    </source>
</evidence>
<proteinExistence type="predicted"/>
<feature type="region of interest" description="Disordered" evidence="1">
    <location>
        <begin position="689"/>
        <end position="718"/>
    </location>
</feature>
<dbReference type="OrthoDB" id="5371510at2759"/>
<organism evidence="2 3">
    <name type="scientific">Talaromyces rugulosus</name>
    <name type="common">Penicillium rugulosum</name>
    <dbReference type="NCBI Taxonomy" id="121627"/>
    <lineage>
        <taxon>Eukaryota</taxon>
        <taxon>Fungi</taxon>
        <taxon>Dikarya</taxon>
        <taxon>Ascomycota</taxon>
        <taxon>Pezizomycotina</taxon>
        <taxon>Eurotiomycetes</taxon>
        <taxon>Eurotiomycetidae</taxon>
        <taxon>Eurotiales</taxon>
        <taxon>Trichocomaceae</taxon>
        <taxon>Talaromyces</taxon>
        <taxon>Talaromyces sect. Islandici</taxon>
    </lineage>
</organism>
<dbReference type="AlphaFoldDB" id="A0A7H8QGI0"/>
<keyword evidence="3" id="KW-1185">Reference proteome</keyword>
<evidence type="ECO:0000256" key="1">
    <source>
        <dbReference type="SAM" id="MobiDB-lite"/>
    </source>
</evidence>
<sequence length="811" mass="90606">MAAPQDAIAPSQTAGYPAFLSQETVGTAMDSPHRNSINPLASARQKSDKLMSNLRMPLLLFTDDEADTLVYIDAAESEKAQQHRWAALSQSNGNNVVPQRMHSRKILGAGSPVLNMHFEPRKQARVRRRYGLTNNMPAGIAHVIDLTPPSEGEDAVIFMTELSCPLGVRKWAQYATTWRLPSLCVGGQDEVEWITVTEPEPEPQETLPLKKKKSSPAKENKKKKQAAKQQQPPRILNWSGNLPTLREDPPEKKVVVPKVEKLPPRVTTVPGLPLDYSPIRHRTCLERILHALEELNPELDTPPKLWTFFALAKILGVAENPLIGDHVVAWLYAGSNPLFVEINPELAYKIACGLKNSQLCQDSFAILVGEEALSLLNSSVQGQVPKRETETMHGRTREQLDDTEIQRIEYASKAFLDKMLNEFVELAGNEMLWLDKLVRRHIKGKLEPRHKSMVDDFVKFCKECVRDGIYRVLRESKPTINSFDYPIVSDSGYPNLKYRSAMDNMPFICRILTRTFWKSLQECPIFLDGTSRAMSDHWHTSLKELGPMLPNLKHQDSATIRWISGMEYANTERRFHINANNFHDSMWSSAAMQGYLEMHPDLTDIIVRFDSSRCETDITHYLSQFANRVTSAFTERLPRNDGVKFELIDTLVSLGEEELKFLPLWAGGNDDGTGGVFVDHDLPIVESGGFSTAGPSIHTGSTVPSEGSMSSFDSIRPDDAVSTVQRASHEATDSQATTTVRSAFSTASSSFEIVGGVRGMDIQSDHSIADDMDYEIGVPDDVDDFVFDGYDDNDDNDDANDTIGDSDGELI</sequence>
<feature type="region of interest" description="Disordered" evidence="1">
    <location>
        <begin position="788"/>
        <end position="811"/>
    </location>
</feature>
<protein>
    <submittedName>
        <fullName evidence="2">Uncharacterized protein</fullName>
    </submittedName>
</protein>
<dbReference type="GeneID" id="55987668"/>
<dbReference type="KEGG" id="trg:TRUGW13939_00151"/>
<reference evidence="3" key="1">
    <citation type="submission" date="2020-06" db="EMBL/GenBank/DDBJ databases">
        <title>A chromosome-scale genome assembly of Talaromyces rugulosus W13939.</title>
        <authorList>
            <person name="Wang B."/>
            <person name="Guo L."/>
            <person name="Ye K."/>
            <person name="Wang L."/>
        </authorList>
    </citation>
    <scope>NUCLEOTIDE SEQUENCE [LARGE SCALE GENOMIC DNA]</scope>
    <source>
        <strain evidence="3">W13939</strain>
    </source>
</reference>
<feature type="region of interest" description="Disordered" evidence="1">
    <location>
        <begin position="197"/>
        <end position="250"/>
    </location>
</feature>
<dbReference type="Proteomes" id="UP000509510">
    <property type="component" value="Chromosome I"/>
</dbReference>
<dbReference type="EMBL" id="CP055898">
    <property type="protein sequence ID" value="QKX53080.1"/>
    <property type="molecule type" value="Genomic_DNA"/>
</dbReference>
<name>A0A7H8QGI0_TALRU</name>
<evidence type="ECO:0000313" key="3">
    <source>
        <dbReference type="Proteomes" id="UP000509510"/>
    </source>
</evidence>
<gene>
    <name evidence="2" type="ORF">TRUGW13939_00151</name>
</gene>